<dbReference type="CDD" id="cd01454">
    <property type="entry name" value="vWA_norD_type"/>
    <property type="match status" value="1"/>
</dbReference>
<proteinExistence type="predicted"/>
<dbReference type="KEGG" id="aon:DEH84_18400"/>
<protein>
    <recommendedName>
        <fullName evidence="2">VWFA domain-containing protein</fullName>
    </recommendedName>
</protein>
<dbReference type="SUPFAM" id="SSF53300">
    <property type="entry name" value="vWA-like"/>
    <property type="match status" value="1"/>
</dbReference>
<feature type="region of interest" description="Disordered" evidence="1">
    <location>
        <begin position="341"/>
        <end position="372"/>
    </location>
</feature>
<dbReference type="InterPro" id="IPR051928">
    <property type="entry name" value="NorD/CobT"/>
</dbReference>
<feature type="region of interest" description="Disordered" evidence="1">
    <location>
        <begin position="246"/>
        <end position="320"/>
    </location>
</feature>
<accession>A0A2U8FYR9</accession>
<geneLocation type="plasmid" evidence="4">
    <name>ptb101</name>
</geneLocation>
<dbReference type="OrthoDB" id="9758211at2"/>
<dbReference type="PANTHER" id="PTHR41248:SF1">
    <property type="entry name" value="NORD PROTEIN"/>
    <property type="match status" value="1"/>
</dbReference>
<dbReference type="RefSeq" id="WP_109038664.1">
    <property type="nucleotide sequence ID" value="NZ_CP029211.1"/>
</dbReference>
<dbReference type="InterPro" id="IPR002035">
    <property type="entry name" value="VWF_A"/>
</dbReference>
<gene>
    <name evidence="3" type="ORF">DEH84_18400</name>
</gene>
<dbReference type="InterPro" id="IPR036465">
    <property type="entry name" value="vWFA_dom_sf"/>
</dbReference>
<organism evidence="3 4">
    <name type="scientific">Aquabacterium olei</name>
    <dbReference type="NCBI Taxonomy" id="1296669"/>
    <lineage>
        <taxon>Bacteria</taxon>
        <taxon>Pseudomonadati</taxon>
        <taxon>Pseudomonadota</taxon>
        <taxon>Betaproteobacteria</taxon>
        <taxon>Burkholderiales</taxon>
        <taxon>Aquabacterium</taxon>
    </lineage>
</organism>
<feature type="compositionally biased region" description="Low complexity" evidence="1">
    <location>
        <begin position="350"/>
        <end position="367"/>
    </location>
</feature>
<feature type="domain" description="VWFA" evidence="2">
    <location>
        <begin position="474"/>
        <end position="658"/>
    </location>
</feature>
<dbReference type="Pfam" id="PF00092">
    <property type="entry name" value="VWA"/>
    <property type="match status" value="1"/>
</dbReference>
<evidence type="ECO:0000256" key="1">
    <source>
        <dbReference type="SAM" id="MobiDB-lite"/>
    </source>
</evidence>
<sequence length="667" mass="74336">MAEAEDVLQDAARHATIFVRDLWRRHRPPASRVEGIPLRDVSRRLDLLAHAVFGRAFALRQADPPAPATLLDKLFRRGEGVRVQQALPATDGHTIWLPAILPLGREPADITPYRLALLQQAMRAVRGSAAVWSSLNHPVEQALFLVLEADAADAALVRMLPGVAAALHNWRQQALSARPPPAALPAHRQPLEAVVRRILAQPVSQCKTMPVEAVWREARHAARTLPDAPPGRLLYRDLWTGEFRRPAPAAPMRPGDPQADGLPPAPARSARLPRSPTVREAPDDEDDTRQGAWMVQTAQPHEQAEDPIGMQRPTDRDDTTAAEEFADALSELPQARLVATPSRPKEVLLSDDLPASRARAAPPSRDPGTAGRYRYPEWDYRSQTYVESAVTVHVSEAPEGPQAWVDATLARNQGLLSLVRRRFEMLQAQRLRLYRQLDGEEPDLNACVEAWADLRAGRPMPTHLYQTVRPARRDMAVLILTDISGSTDGWLSAHRRVIDVEREALLLVSRALESMRERHALQAFSGEGPRGVVVRVLKDFDEHRSDLVARRIASLEPEHYTRAGAALRHATATLMQQPAHHRLLLLLSDGKPNDIDDYEGRYGVEDMRQATTEARLQGIHPFCLTVDRQAAAYLPQVFGPHHYAMLPRPERLPIVLLEWMKRLAGSG</sequence>
<dbReference type="Gene3D" id="3.40.50.410">
    <property type="entry name" value="von Willebrand factor, type A domain"/>
    <property type="match status" value="1"/>
</dbReference>
<evidence type="ECO:0000313" key="3">
    <source>
        <dbReference type="EMBL" id="AWI55554.1"/>
    </source>
</evidence>
<dbReference type="Proteomes" id="UP000244892">
    <property type="component" value="Plasmid pTB101"/>
</dbReference>
<name>A0A2U8FYR9_9BURK</name>
<reference evidence="3 4" key="1">
    <citation type="submission" date="2018-05" db="EMBL/GenBank/DDBJ databases">
        <title>complete genome sequence of Aquabacterium olei NBRC 110486.</title>
        <authorList>
            <person name="Tang B."/>
            <person name="Chang J."/>
            <person name="Zhang L."/>
            <person name="Yang H."/>
        </authorList>
    </citation>
    <scope>NUCLEOTIDE SEQUENCE [LARGE SCALE GENOMIC DNA]</scope>
    <source>
        <strain evidence="3 4">NBRC 110486</strain>
        <plasmid evidence="4">Plasmid ptb101</plasmid>
    </source>
</reference>
<dbReference type="SMART" id="SM00327">
    <property type="entry name" value="VWA"/>
    <property type="match status" value="1"/>
</dbReference>
<dbReference type="PANTHER" id="PTHR41248">
    <property type="entry name" value="NORD PROTEIN"/>
    <property type="match status" value="1"/>
</dbReference>
<keyword evidence="3" id="KW-0614">Plasmid</keyword>
<feature type="compositionally biased region" description="Low complexity" evidence="1">
    <location>
        <begin position="267"/>
        <end position="276"/>
    </location>
</feature>
<evidence type="ECO:0000259" key="2">
    <source>
        <dbReference type="SMART" id="SM00327"/>
    </source>
</evidence>
<keyword evidence="4" id="KW-1185">Reference proteome</keyword>
<evidence type="ECO:0000313" key="4">
    <source>
        <dbReference type="Proteomes" id="UP000244892"/>
    </source>
</evidence>
<dbReference type="AlphaFoldDB" id="A0A2U8FYR9"/>
<dbReference type="EMBL" id="CP029211">
    <property type="protein sequence ID" value="AWI55554.1"/>
    <property type="molecule type" value="Genomic_DNA"/>
</dbReference>